<evidence type="ECO:0000313" key="3">
    <source>
        <dbReference type="Proteomes" id="UP000306402"/>
    </source>
</evidence>
<dbReference type="RefSeq" id="WP_138368176.1">
    <property type="nucleotide sequence ID" value="NZ_VCEJ01000008.1"/>
</dbReference>
<name>A0A5R9KPI1_9BACT</name>
<evidence type="ECO:0008006" key="4">
    <source>
        <dbReference type="Google" id="ProtNLM"/>
    </source>
</evidence>
<evidence type="ECO:0000313" key="2">
    <source>
        <dbReference type="EMBL" id="TLU98077.1"/>
    </source>
</evidence>
<protein>
    <recommendedName>
        <fullName evidence="4">Outer membrane protein beta-barrel domain-containing protein</fullName>
    </recommendedName>
</protein>
<keyword evidence="3" id="KW-1185">Reference proteome</keyword>
<comment type="caution">
    <text evidence="2">The sequence shown here is derived from an EMBL/GenBank/DDBJ whole genome shotgun (WGS) entry which is preliminary data.</text>
</comment>
<proteinExistence type="predicted"/>
<dbReference type="OrthoDB" id="947982at2"/>
<organism evidence="2 3">
    <name type="scientific">Dyadobacter luticola</name>
    <dbReference type="NCBI Taxonomy" id="1979387"/>
    <lineage>
        <taxon>Bacteria</taxon>
        <taxon>Pseudomonadati</taxon>
        <taxon>Bacteroidota</taxon>
        <taxon>Cytophagia</taxon>
        <taxon>Cytophagales</taxon>
        <taxon>Spirosomataceae</taxon>
        <taxon>Dyadobacter</taxon>
    </lineage>
</organism>
<feature type="signal peptide" evidence="1">
    <location>
        <begin position="1"/>
        <end position="19"/>
    </location>
</feature>
<dbReference type="Proteomes" id="UP000306402">
    <property type="component" value="Unassembled WGS sequence"/>
</dbReference>
<sequence length="229" mass="25375">MKKVLLGCVFLAAIHPAFGQNQSNVNAGIDVGTGFKNSAWAPSLLYHEEVGIGKLSWLRLGLGLRAWAYYGEGATLSSKDESNNLLFRKTSVNGASFVAGFNFCFPRVDIGINTDIGGLALGSKRSGFYEKTTSTPGIGELFYNTWLSTSPVNFDFLPLFLKNYNGQSEIYARIYLSKKMGLKLGYVLGQIAYKTNNVKERKVLLDDRERRVFDRYSLPYAALSFSLSD</sequence>
<gene>
    <name evidence="2" type="ORF">FEN17_25160</name>
</gene>
<accession>A0A5R9KPI1</accession>
<dbReference type="AlphaFoldDB" id="A0A5R9KPI1"/>
<feature type="chain" id="PRO_5024336496" description="Outer membrane protein beta-barrel domain-containing protein" evidence="1">
    <location>
        <begin position="20"/>
        <end position="229"/>
    </location>
</feature>
<evidence type="ECO:0000256" key="1">
    <source>
        <dbReference type="SAM" id="SignalP"/>
    </source>
</evidence>
<reference evidence="2 3" key="1">
    <citation type="submission" date="2019-05" db="EMBL/GenBank/DDBJ databases">
        <authorList>
            <person name="Qu J.-H."/>
        </authorList>
    </citation>
    <scope>NUCLEOTIDE SEQUENCE [LARGE SCALE GENOMIC DNA]</scope>
    <source>
        <strain evidence="2 3">T17</strain>
    </source>
</reference>
<dbReference type="EMBL" id="VCEJ01000008">
    <property type="protein sequence ID" value="TLU98077.1"/>
    <property type="molecule type" value="Genomic_DNA"/>
</dbReference>
<keyword evidence="1" id="KW-0732">Signal</keyword>